<comment type="caution">
    <text evidence="3">The sequence shown here is derived from an EMBL/GenBank/DDBJ whole genome shotgun (WGS) entry which is preliminary data.</text>
</comment>
<gene>
    <name evidence="3" type="ORF">CXB51_010056</name>
</gene>
<dbReference type="OrthoDB" id="992307at2759"/>
<dbReference type="Pfam" id="PF13456">
    <property type="entry name" value="RVT_3"/>
    <property type="match status" value="1"/>
</dbReference>
<evidence type="ECO:0000313" key="4">
    <source>
        <dbReference type="Proteomes" id="UP000701853"/>
    </source>
</evidence>
<feature type="domain" description="Reverse transcriptase zinc-binding" evidence="2">
    <location>
        <begin position="305"/>
        <end position="391"/>
    </location>
</feature>
<evidence type="ECO:0000259" key="2">
    <source>
        <dbReference type="Pfam" id="PF13966"/>
    </source>
</evidence>
<organism evidence="3 4">
    <name type="scientific">Gossypium anomalum</name>
    <dbReference type="NCBI Taxonomy" id="47600"/>
    <lineage>
        <taxon>Eukaryota</taxon>
        <taxon>Viridiplantae</taxon>
        <taxon>Streptophyta</taxon>
        <taxon>Embryophyta</taxon>
        <taxon>Tracheophyta</taxon>
        <taxon>Spermatophyta</taxon>
        <taxon>Magnoliopsida</taxon>
        <taxon>eudicotyledons</taxon>
        <taxon>Gunneridae</taxon>
        <taxon>Pentapetalae</taxon>
        <taxon>rosids</taxon>
        <taxon>malvids</taxon>
        <taxon>Malvales</taxon>
        <taxon>Malvaceae</taxon>
        <taxon>Malvoideae</taxon>
        <taxon>Gossypium</taxon>
    </lineage>
</organism>
<dbReference type="InterPro" id="IPR026960">
    <property type="entry name" value="RVT-Znf"/>
</dbReference>
<dbReference type="EMBL" id="JAHUZN010000005">
    <property type="protein sequence ID" value="KAG8492884.1"/>
    <property type="molecule type" value="Genomic_DNA"/>
</dbReference>
<keyword evidence="4" id="KW-1185">Reference proteome</keyword>
<protein>
    <recommendedName>
        <fullName evidence="5">Reverse transcriptase</fullName>
    </recommendedName>
</protein>
<evidence type="ECO:0008006" key="5">
    <source>
        <dbReference type="Google" id="ProtNLM"/>
    </source>
</evidence>
<dbReference type="Proteomes" id="UP000701853">
    <property type="component" value="Chromosome 5"/>
</dbReference>
<proteinExistence type="predicted"/>
<dbReference type="InterPro" id="IPR002156">
    <property type="entry name" value="RNaseH_domain"/>
</dbReference>
<dbReference type="GO" id="GO:0004523">
    <property type="term" value="F:RNA-DNA hybrid ribonuclease activity"/>
    <property type="evidence" value="ECO:0007669"/>
    <property type="project" value="InterPro"/>
</dbReference>
<reference evidence="3 4" key="1">
    <citation type="journal article" date="2021" name="bioRxiv">
        <title>The Gossypium anomalum genome as a resource for cotton improvement and evolutionary analysis of hybrid incompatibility.</title>
        <authorList>
            <person name="Grover C.E."/>
            <person name="Yuan D."/>
            <person name="Arick M.A."/>
            <person name="Miller E.R."/>
            <person name="Hu G."/>
            <person name="Peterson D.G."/>
            <person name="Wendel J.F."/>
            <person name="Udall J.A."/>
        </authorList>
    </citation>
    <scope>NUCLEOTIDE SEQUENCE [LARGE SCALE GENOMIC DNA]</scope>
    <source>
        <strain evidence="3">JFW-Udall</strain>
        <tissue evidence="3">Leaf</tissue>
    </source>
</reference>
<evidence type="ECO:0000313" key="3">
    <source>
        <dbReference type="EMBL" id="KAG8492884.1"/>
    </source>
</evidence>
<dbReference type="PANTHER" id="PTHR33116">
    <property type="entry name" value="REVERSE TRANSCRIPTASE ZINC-BINDING DOMAIN-CONTAINING PROTEIN-RELATED-RELATED"/>
    <property type="match status" value="1"/>
</dbReference>
<dbReference type="AlphaFoldDB" id="A0A8J5YU81"/>
<accession>A0A8J5YU81</accession>
<evidence type="ECO:0000259" key="1">
    <source>
        <dbReference type="Pfam" id="PF13456"/>
    </source>
</evidence>
<sequence>MSGQRINFDKSMVYFSPNTLASQRESLSRLFKMRVGSNLEAYLGLPIPVGRKKRDAFKSILERTANRINSWSKRLLSYGGKEIFIKSILQAVPTYAFSVFFAPNGVLDELQSMLSRVWWGGKENNRGWHMLAWDRLCFPKGMGGLGFRDLRRFNVALLGRQVWRLMSCTDTLCFQVLSAKYFPDGDVLHPKHVDKPSFTWQSIAKAASILYEGFGWNVGNGNKIDIWHDNWGFEGLSGASIGLNRWEVPENKVRDLLNKEKDGWNDSRIFQIYGEYFGDRICKIPLLRNQPDDYRIWLHNPLGYYSTKSAYSWLTLKHVGYGPHRIFWRLTWKLQTLPKIKVFCWRLGHDILPTYEKISGIRREVNGICSRCGSDKETLLHALRDCPKARAVLVHGGLNNKALEGTYNRCVDWIEDAARLLDKKALSDLITVLWNIWNSRNKRVFHDEEEAAMVTWGRAADLCEDFRIYNFLERPMLPKLEIDRGWRKPEQGVVKINFDANTSGRKMCFGLVARDHDGFVLGGRAGVLEKNVQAEWAELHALEESISFAQNKNWNKLVFESDCVSLINRL</sequence>
<dbReference type="Pfam" id="PF13966">
    <property type="entry name" value="zf-RVT"/>
    <property type="match status" value="1"/>
</dbReference>
<name>A0A8J5YU81_9ROSI</name>
<dbReference type="GO" id="GO:0003676">
    <property type="term" value="F:nucleic acid binding"/>
    <property type="evidence" value="ECO:0007669"/>
    <property type="project" value="InterPro"/>
</dbReference>
<dbReference type="PANTHER" id="PTHR33116:SF86">
    <property type="entry name" value="REVERSE TRANSCRIPTASE DOMAIN-CONTAINING PROTEIN"/>
    <property type="match status" value="1"/>
</dbReference>
<feature type="domain" description="RNase H type-1" evidence="1">
    <location>
        <begin position="497"/>
        <end position="568"/>
    </location>
</feature>